<reference evidence="1" key="1">
    <citation type="submission" date="2014-05" db="EMBL/GenBank/DDBJ databases">
        <title>The transcriptome of the halophilic microalga Tetraselmis sp. GSL018 isolated from the Great Salt Lake, Utah.</title>
        <authorList>
            <person name="Jinkerson R.E."/>
            <person name="D'Adamo S."/>
            <person name="Posewitz M.C."/>
        </authorList>
    </citation>
    <scope>NUCLEOTIDE SEQUENCE</scope>
    <source>
        <strain evidence="1">GSL018</strain>
    </source>
</reference>
<protein>
    <submittedName>
        <fullName evidence="1">Uncharacterized protein</fullName>
    </submittedName>
</protein>
<sequence length="41" mass="4899">QVYFDVEIDGKPEGMDPRFSLRTRKLRLRIFLIQCGCLDRI</sequence>
<evidence type="ECO:0000313" key="1">
    <source>
        <dbReference type="EMBL" id="JAC69699.1"/>
    </source>
</evidence>
<dbReference type="AlphaFoldDB" id="A0A061RG09"/>
<name>A0A061RG09_9CHLO</name>
<organism evidence="1">
    <name type="scientific">Tetraselmis sp. GSL018</name>
    <dbReference type="NCBI Taxonomy" id="582737"/>
    <lineage>
        <taxon>Eukaryota</taxon>
        <taxon>Viridiplantae</taxon>
        <taxon>Chlorophyta</taxon>
        <taxon>core chlorophytes</taxon>
        <taxon>Chlorodendrophyceae</taxon>
        <taxon>Chlorodendrales</taxon>
        <taxon>Chlorodendraceae</taxon>
        <taxon>Tetraselmis</taxon>
    </lineage>
</organism>
<dbReference type="EMBL" id="GBEZ01016557">
    <property type="protein sequence ID" value="JAC69699.1"/>
    <property type="molecule type" value="Transcribed_RNA"/>
</dbReference>
<feature type="non-terminal residue" evidence="1">
    <location>
        <position position="1"/>
    </location>
</feature>
<gene>
    <name evidence="1" type="ORF">TSPGSL018_5751</name>
</gene>
<proteinExistence type="predicted"/>
<accession>A0A061RG09</accession>